<comment type="caution">
    <text evidence="1">The sequence shown here is derived from an EMBL/GenBank/DDBJ whole genome shotgun (WGS) entry which is preliminary data.</text>
</comment>
<dbReference type="EMBL" id="JABEBT010000099">
    <property type="protein sequence ID" value="KAF7632559.1"/>
    <property type="molecule type" value="Genomic_DNA"/>
</dbReference>
<reference evidence="1" key="1">
    <citation type="journal article" date="2020" name="Ecol. Evol.">
        <title>Genome structure and content of the rice root-knot nematode (Meloidogyne graminicola).</title>
        <authorList>
            <person name="Phan N.T."/>
            <person name="Danchin E.G.J."/>
            <person name="Klopp C."/>
            <person name="Perfus-Barbeoch L."/>
            <person name="Kozlowski D.K."/>
            <person name="Koutsovoulos G.D."/>
            <person name="Lopez-Roques C."/>
            <person name="Bouchez O."/>
            <person name="Zahm M."/>
            <person name="Besnard G."/>
            <person name="Bellafiore S."/>
        </authorList>
    </citation>
    <scope>NUCLEOTIDE SEQUENCE</scope>
    <source>
        <strain evidence="1">VN-18</strain>
    </source>
</reference>
<evidence type="ECO:0000313" key="2">
    <source>
        <dbReference type="Proteomes" id="UP000605970"/>
    </source>
</evidence>
<sequence>MNNNENLSPSAQLPRTRNANFPINDSNIVNKLYSTRLNGTMSTEDDEQAIVLPMGNIKFFIYQQSYR</sequence>
<name>A0A8S9ZH48_9BILA</name>
<dbReference type="AlphaFoldDB" id="A0A8S9ZH48"/>
<accession>A0A8S9ZH48</accession>
<organism evidence="1 2">
    <name type="scientific">Meloidogyne graminicola</name>
    <dbReference type="NCBI Taxonomy" id="189291"/>
    <lineage>
        <taxon>Eukaryota</taxon>
        <taxon>Metazoa</taxon>
        <taxon>Ecdysozoa</taxon>
        <taxon>Nematoda</taxon>
        <taxon>Chromadorea</taxon>
        <taxon>Rhabditida</taxon>
        <taxon>Tylenchina</taxon>
        <taxon>Tylenchomorpha</taxon>
        <taxon>Tylenchoidea</taxon>
        <taxon>Meloidogynidae</taxon>
        <taxon>Meloidogyninae</taxon>
        <taxon>Meloidogyne</taxon>
    </lineage>
</organism>
<evidence type="ECO:0000313" key="1">
    <source>
        <dbReference type="EMBL" id="KAF7632559.1"/>
    </source>
</evidence>
<protein>
    <submittedName>
        <fullName evidence="1">Uncharacterized protein</fullName>
    </submittedName>
</protein>
<proteinExistence type="predicted"/>
<dbReference type="Proteomes" id="UP000605970">
    <property type="component" value="Unassembled WGS sequence"/>
</dbReference>
<gene>
    <name evidence="1" type="ORF">Mgra_00008006</name>
</gene>
<keyword evidence="2" id="KW-1185">Reference proteome</keyword>